<feature type="compositionally biased region" description="Polar residues" evidence="7">
    <location>
        <begin position="184"/>
        <end position="203"/>
    </location>
</feature>
<dbReference type="Ensembl" id="ENSCPRT00005025987.1">
    <property type="protein sequence ID" value="ENSCPRP00005022220.1"/>
    <property type="gene ID" value="ENSCPRG00005015495.1"/>
</dbReference>
<feature type="compositionally biased region" description="Low complexity" evidence="7">
    <location>
        <begin position="1"/>
        <end position="16"/>
    </location>
</feature>
<dbReference type="GO" id="GO:0006400">
    <property type="term" value="P:tRNA modification"/>
    <property type="evidence" value="ECO:0007669"/>
    <property type="project" value="Ensembl"/>
</dbReference>
<evidence type="ECO:0000256" key="4">
    <source>
        <dbReference type="ARBA" id="ARBA00022694"/>
    </source>
</evidence>
<dbReference type="EC" id="2.5.1.25" evidence="1"/>
<feature type="domain" description="DTW" evidence="8">
    <location>
        <begin position="48"/>
        <end position="265"/>
    </location>
</feature>
<feature type="region of interest" description="Disordered" evidence="7">
    <location>
        <begin position="1"/>
        <end position="35"/>
    </location>
</feature>
<accession>A0A7M4FDG6</accession>
<comment type="catalytic activity">
    <reaction evidence="6">
        <text>a uridine in tRNA + S-adenosyl-L-methionine = a 3-[(3S)-3-amino-3-carboxypropyl]uridine in tRNA + S-methyl-5'-thioadenosine + H(+)</text>
        <dbReference type="Rhea" id="RHEA:62432"/>
        <dbReference type="Rhea" id="RHEA-COMP:13339"/>
        <dbReference type="Rhea" id="RHEA-COMP:16092"/>
        <dbReference type="ChEBI" id="CHEBI:15378"/>
        <dbReference type="ChEBI" id="CHEBI:17509"/>
        <dbReference type="ChEBI" id="CHEBI:59789"/>
        <dbReference type="ChEBI" id="CHEBI:65315"/>
        <dbReference type="ChEBI" id="CHEBI:82930"/>
        <dbReference type="EC" id="2.5.1.25"/>
    </reaction>
</comment>
<keyword evidence="10" id="KW-1185">Reference proteome</keyword>
<proteinExistence type="inferred from homology"/>
<reference evidence="9" key="1">
    <citation type="submission" date="2025-08" db="UniProtKB">
        <authorList>
            <consortium name="Ensembl"/>
        </authorList>
    </citation>
    <scope>IDENTIFICATION</scope>
</reference>
<dbReference type="GO" id="GO:0016432">
    <property type="term" value="F:tRNA-uridine aminocarboxypropyltransferase activity"/>
    <property type="evidence" value="ECO:0007669"/>
    <property type="project" value="UniProtKB-EC"/>
</dbReference>
<dbReference type="InterPro" id="IPR005636">
    <property type="entry name" value="DTW"/>
</dbReference>
<dbReference type="SMART" id="SM01144">
    <property type="entry name" value="DTW"/>
    <property type="match status" value="1"/>
</dbReference>
<dbReference type="GeneTree" id="ENSGT00390000006867"/>
<dbReference type="Proteomes" id="UP000594220">
    <property type="component" value="Unplaced"/>
</dbReference>
<evidence type="ECO:0000256" key="1">
    <source>
        <dbReference type="ARBA" id="ARBA00012386"/>
    </source>
</evidence>
<keyword evidence="4" id="KW-0819">tRNA processing</keyword>
<gene>
    <name evidence="9" type="primary">DTWD2</name>
</gene>
<keyword evidence="2" id="KW-0808">Transferase</keyword>
<dbReference type="Pfam" id="PF03942">
    <property type="entry name" value="DTW"/>
    <property type="match status" value="1"/>
</dbReference>
<protein>
    <recommendedName>
        <fullName evidence="1">tRNA-uridine aminocarboxypropyltransferase</fullName>
        <ecNumber evidence="1">2.5.1.25</ecNumber>
    </recommendedName>
</protein>
<feature type="region of interest" description="Disordered" evidence="7">
    <location>
        <begin position="182"/>
        <end position="203"/>
    </location>
</feature>
<organism evidence="9 10">
    <name type="scientific">Crocodylus porosus</name>
    <name type="common">Saltwater crocodile</name>
    <name type="synonym">Estuarine crocodile</name>
    <dbReference type="NCBI Taxonomy" id="8502"/>
    <lineage>
        <taxon>Eukaryota</taxon>
        <taxon>Metazoa</taxon>
        <taxon>Chordata</taxon>
        <taxon>Craniata</taxon>
        <taxon>Vertebrata</taxon>
        <taxon>Euteleostomi</taxon>
        <taxon>Archelosauria</taxon>
        <taxon>Archosauria</taxon>
        <taxon>Crocodylia</taxon>
        <taxon>Longirostres</taxon>
        <taxon>Crocodylidae</taxon>
        <taxon>Crocodylus</taxon>
    </lineage>
</organism>
<comment type="similarity">
    <text evidence="5">Belongs to the TDD superfamily. DTWD2 family.</text>
</comment>
<dbReference type="PANTHER" id="PTHR21392">
    <property type="entry name" value="TRNA-URIDINE AMINOCARBOXYPROPYLTRANSFERASE 2"/>
    <property type="match status" value="1"/>
</dbReference>
<sequence>MERSPAAAREGSAAAHEAAERPAAEGEEESDGDGCGGLWALPVESCARRPECDRCSRPQKVCLCPFLPVHPLKVSTCLYIIQHPAEESRVLRTVPLLAACLPQDKCKVLIGRRFSEDRYPELAAVCRNSNTLILYPGAEAANLEEMALHPSGPSVIIIIDGTWSQAKDIFYKNSLFRLPKQDRMQNSQCSESPRSSRAPFSTSPVQLETNISSQYVIRTQPTNRCLSTLECAATALAIMEKNDAIQETILRPLQALCSFQLQHGAQIHHSKEHLLKNGLYDKPMPKNKRKLRRMELLVNNVKI</sequence>
<dbReference type="AlphaFoldDB" id="A0A7M4FDG6"/>
<evidence type="ECO:0000313" key="10">
    <source>
        <dbReference type="Proteomes" id="UP000594220"/>
    </source>
</evidence>
<dbReference type="GO" id="GO:0141217">
    <property type="term" value="P:glycoRNA biosynthetic process"/>
    <property type="evidence" value="ECO:0007669"/>
    <property type="project" value="Ensembl"/>
</dbReference>
<reference evidence="9" key="2">
    <citation type="submission" date="2025-09" db="UniProtKB">
        <authorList>
            <consortium name="Ensembl"/>
        </authorList>
    </citation>
    <scope>IDENTIFICATION</scope>
</reference>
<evidence type="ECO:0000256" key="2">
    <source>
        <dbReference type="ARBA" id="ARBA00022679"/>
    </source>
</evidence>
<dbReference type="InterPro" id="IPR039262">
    <property type="entry name" value="DTWD2/TAPT"/>
</dbReference>
<evidence type="ECO:0000259" key="8">
    <source>
        <dbReference type="SMART" id="SM01144"/>
    </source>
</evidence>
<dbReference type="PANTHER" id="PTHR21392:SF0">
    <property type="entry name" value="TRNA-URIDINE AMINOCARBOXYPROPYLTRANSFERASE 2"/>
    <property type="match status" value="1"/>
</dbReference>
<evidence type="ECO:0000256" key="3">
    <source>
        <dbReference type="ARBA" id="ARBA00022691"/>
    </source>
</evidence>
<dbReference type="OMA" id="GTWRKAF"/>
<name>A0A7M4FDG6_CROPO</name>
<evidence type="ECO:0000256" key="5">
    <source>
        <dbReference type="ARBA" id="ARBA00034489"/>
    </source>
</evidence>
<evidence type="ECO:0000256" key="6">
    <source>
        <dbReference type="ARBA" id="ARBA00048718"/>
    </source>
</evidence>
<keyword evidence="3" id="KW-0949">S-adenosyl-L-methionine</keyword>
<evidence type="ECO:0000313" key="9">
    <source>
        <dbReference type="Ensembl" id="ENSCPRP00005022220.1"/>
    </source>
</evidence>
<evidence type="ECO:0000256" key="7">
    <source>
        <dbReference type="SAM" id="MobiDB-lite"/>
    </source>
</evidence>